<dbReference type="RefSeq" id="XP_066661364.1">
    <property type="nucleotide sequence ID" value="XM_066819176.1"/>
</dbReference>
<dbReference type="PANTHER" id="PTHR24305:SF210">
    <property type="entry name" value="CYTOCHROME P450 MONOOXYGENASE ASQL-RELATED"/>
    <property type="match status" value="1"/>
</dbReference>
<dbReference type="InterPro" id="IPR036396">
    <property type="entry name" value="Cyt_P450_sf"/>
</dbReference>
<dbReference type="Gene3D" id="1.10.630.10">
    <property type="entry name" value="Cytochrome P450"/>
    <property type="match status" value="1"/>
</dbReference>
<evidence type="ECO:0000256" key="5">
    <source>
        <dbReference type="ARBA" id="ARBA00023004"/>
    </source>
</evidence>
<dbReference type="InterPro" id="IPR002401">
    <property type="entry name" value="Cyt_P450_E_grp-I"/>
</dbReference>
<organism evidence="8 9">
    <name type="scientific">Apiospora hydei</name>
    <dbReference type="NCBI Taxonomy" id="1337664"/>
    <lineage>
        <taxon>Eukaryota</taxon>
        <taxon>Fungi</taxon>
        <taxon>Dikarya</taxon>
        <taxon>Ascomycota</taxon>
        <taxon>Pezizomycotina</taxon>
        <taxon>Sordariomycetes</taxon>
        <taxon>Xylariomycetidae</taxon>
        <taxon>Amphisphaeriales</taxon>
        <taxon>Apiosporaceae</taxon>
        <taxon>Apiospora</taxon>
    </lineage>
</organism>
<accession>A0ABR1UXI9</accession>
<dbReference type="EMBL" id="JAQQWN010000010">
    <property type="protein sequence ID" value="KAK8062765.1"/>
    <property type="molecule type" value="Genomic_DNA"/>
</dbReference>
<dbReference type="PROSITE" id="PS00086">
    <property type="entry name" value="CYTOCHROME_P450"/>
    <property type="match status" value="1"/>
</dbReference>
<keyword evidence="3 6" id="KW-0349">Heme</keyword>
<comment type="similarity">
    <text evidence="2 6">Belongs to the cytochrome P450 family.</text>
</comment>
<keyword evidence="6" id="KW-0560">Oxidoreductase</keyword>
<dbReference type="SUPFAM" id="SSF48264">
    <property type="entry name" value="Cytochrome P450"/>
    <property type="match status" value="1"/>
</dbReference>
<dbReference type="PRINTS" id="PR00463">
    <property type="entry name" value="EP450I"/>
</dbReference>
<sequence length="501" mass="56077">MLQAVLWALTLIAASCLARAVYNVYLHPLRGYPGPLLCRATFLTWMLVQCRGESTNFVHAQHKRYGPVVRLEPNLLSYNDGQAWRDIYGHKTGANSTTVGNLPKPPYAVRTNPNGYSDIINVPTEHGHRRMRKLMTHMFSAAALAGQEPLIRGYVDKLVATLQSRAGEPLDIGLCFACTTFDVLGALAFGKDFGGLETGELHPWVTNIFGSIKQSYLQRILNRFPWPLNRIAYRIVVDDELSQARKAEFNFATERARERLERGITMEKHDFMSYMLKYNDEKGMSEGEIMSNSSILIIAGGETSAVYLSGIIYHMLCKPSVMEKLAGIIRSTFKSEDEITFNALSEIEYLSAVIQEGGRTYAPVPSGLPRVATKGGSLILDRHVPEGTVAYVHAMAANLSPANFADPEDFVPERWLKQPPAKYADDHLEATQAFSLGPRGCIGRNLAMAEMRLILARVLWNFDIKLCDESKGWKESQKTYNVWDKTPLMVILTPRVPHFSD</sequence>
<dbReference type="PRINTS" id="PR00385">
    <property type="entry name" value="P450"/>
</dbReference>
<feature type="chain" id="PRO_5047207358" evidence="7">
    <location>
        <begin position="21"/>
        <end position="501"/>
    </location>
</feature>
<name>A0ABR1UXI9_9PEZI</name>
<dbReference type="CDD" id="cd11058">
    <property type="entry name" value="CYP60B-like"/>
    <property type="match status" value="1"/>
</dbReference>
<evidence type="ECO:0000256" key="6">
    <source>
        <dbReference type="RuleBase" id="RU000461"/>
    </source>
</evidence>
<dbReference type="InterPro" id="IPR017972">
    <property type="entry name" value="Cyt_P450_CS"/>
</dbReference>
<evidence type="ECO:0000313" key="9">
    <source>
        <dbReference type="Proteomes" id="UP001433268"/>
    </source>
</evidence>
<comment type="cofactor">
    <cofactor evidence="1">
        <name>heme</name>
        <dbReference type="ChEBI" id="CHEBI:30413"/>
    </cofactor>
</comment>
<protein>
    <submittedName>
        <fullName evidence="8">Cytochrome P450</fullName>
    </submittedName>
</protein>
<reference evidence="8 9" key="1">
    <citation type="submission" date="2023-01" db="EMBL/GenBank/DDBJ databases">
        <title>Analysis of 21 Apiospora genomes using comparative genomics revels a genus with tremendous synthesis potential of carbohydrate active enzymes and secondary metabolites.</title>
        <authorList>
            <person name="Sorensen T."/>
        </authorList>
    </citation>
    <scope>NUCLEOTIDE SEQUENCE [LARGE SCALE GENOMIC DNA]</scope>
    <source>
        <strain evidence="8 9">CBS 114990</strain>
    </source>
</reference>
<evidence type="ECO:0000256" key="4">
    <source>
        <dbReference type="ARBA" id="ARBA00022723"/>
    </source>
</evidence>
<dbReference type="Proteomes" id="UP001433268">
    <property type="component" value="Unassembled WGS sequence"/>
</dbReference>
<dbReference type="InterPro" id="IPR001128">
    <property type="entry name" value="Cyt_P450"/>
</dbReference>
<evidence type="ECO:0000313" key="8">
    <source>
        <dbReference type="EMBL" id="KAK8062765.1"/>
    </source>
</evidence>
<evidence type="ECO:0000256" key="7">
    <source>
        <dbReference type="SAM" id="SignalP"/>
    </source>
</evidence>
<proteinExistence type="inferred from homology"/>
<comment type="caution">
    <text evidence="8">The sequence shown here is derived from an EMBL/GenBank/DDBJ whole genome shotgun (WGS) entry which is preliminary data.</text>
</comment>
<dbReference type="PANTHER" id="PTHR24305">
    <property type="entry name" value="CYTOCHROME P450"/>
    <property type="match status" value="1"/>
</dbReference>
<keyword evidence="6" id="KW-0503">Monooxygenase</keyword>
<keyword evidence="4 6" id="KW-0479">Metal-binding</keyword>
<keyword evidence="5 6" id="KW-0408">Iron</keyword>
<evidence type="ECO:0000256" key="1">
    <source>
        <dbReference type="ARBA" id="ARBA00001971"/>
    </source>
</evidence>
<gene>
    <name evidence="8" type="ORF">PG997_014862</name>
</gene>
<evidence type="ECO:0000256" key="3">
    <source>
        <dbReference type="ARBA" id="ARBA00022617"/>
    </source>
</evidence>
<dbReference type="InterPro" id="IPR050121">
    <property type="entry name" value="Cytochrome_P450_monoxygenase"/>
</dbReference>
<feature type="signal peptide" evidence="7">
    <location>
        <begin position="1"/>
        <end position="20"/>
    </location>
</feature>
<keyword evidence="9" id="KW-1185">Reference proteome</keyword>
<dbReference type="GeneID" id="92052236"/>
<evidence type="ECO:0000256" key="2">
    <source>
        <dbReference type="ARBA" id="ARBA00010617"/>
    </source>
</evidence>
<keyword evidence="7" id="KW-0732">Signal</keyword>
<dbReference type="Pfam" id="PF00067">
    <property type="entry name" value="p450"/>
    <property type="match status" value="1"/>
</dbReference>